<feature type="transmembrane region" description="Helical" evidence="1">
    <location>
        <begin position="388"/>
        <end position="406"/>
    </location>
</feature>
<evidence type="ECO:0000313" key="2">
    <source>
        <dbReference type="EMBL" id="SEN62391.1"/>
    </source>
</evidence>
<evidence type="ECO:0000256" key="1">
    <source>
        <dbReference type="SAM" id="Phobius"/>
    </source>
</evidence>
<accession>A0A1H8I271</accession>
<keyword evidence="3" id="KW-1185">Reference proteome</keyword>
<feature type="transmembrane region" description="Helical" evidence="1">
    <location>
        <begin position="757"/>
        <end position="778"/>
    </location>
</feature>
<feature type="transmembrane region" description="Helical" evidence="1">
    <location>
        <begin position="412"/>
        <end position="429"/>
    </location>
</feature>
<dbReference type="PANTHER" id="PTHR38434">
    <property type="entry name" value="BLL2549 PROTEIN"/>
    <property type="match status" value="1"/>
</dbReference>
<feature type="transmembrane region" description="Helical" evidence="1">
    <location>
        <begin position="292"/>
        <end position="311"/>
    </location>
</feature>
<reference evidence="2 3" key="1">
    <citation type="submission" date="2016-10" db="EMBL/GenBank/DDBJ databases">
        <authorList>
            <person name="de Groot N.N."/>
        </authorList>
    </citation>
    <scope>NUCLEOTIDE SEQUENCE [LARGE SCALE GENOMIC DNA]</scope>
    <source>
        <strain evidence="2 3">DSM 3857</strain>
    </source>
</reference>
<feature type="transmembrane region" description="Helical" evidence="1">
    <location>
        <begin position="217"/>
        <end position="239"/>
    </location>
</feature>
<feature type="transmembrane region" description="Helical" evidence="1">
    <location>
        <begin position="826"/>
        <end position="844"/>
    </location>
</feature>
<feature type="transmembrane region" description="Helical" evidence="1">
    <location>
        <begin position="246"/>
        <end position="264"/>
    </location>
</feature>
<feature type="transmembrane region" description="Helical" evidence="1">
    <location>
        <begin position="785"/>
        <end position="806"/>
    </location>
</feature>
<dbReference type="Pfam" id="PF10101">
    <property type="entry name" value="DUF2339"/>
    <property type="match status" value="1"/>
</dbReference>
<feature type="transmembrane region" description="Helical" evidence="1">
    <location>
        <begin position="6"/>
        <end position="24"/>
    </location>
</feature>
<organism evidence="2 3">
    <name type="scientific">Gemmobacter aquatilis</name>
    <dbReference type="NCBI Taxonomy" id="933059"/>
    <lineage>
        <taxon>Bacteria</taxon>
        <taxon>Pseudomonadati</taxon>
        <taxon>Pseudomonadota</taxon>
        <taxon>Alphaproteobacteria</taxon>
        <taxon>Rhodobacterales</taxon>
        <taxon>Paracoccaceae</taxon>
        <taxon>Gemmobacter</taxon>
    </lineage>
</organism>
<proteinExistence type="predicted"/>
<dbReference type="Proteomes" id="UP000198761">
    <property type="component" value="Unassembled WGS sequence"/>
</dbReference>
<feature type="transmembrane region" description="Helical" evidence="1">
    <location>
        <begin position="130"/>
        <end position="150"/>
    </location>
</feature>
<feature type="transmembrane region" description="Helical" evidence="1">
    <location>
        <begin position="612"/>
        <end position="633"/>
    </location>
</feature>
<feature type="transmembrane region" description="Helical" evidence="1">
    <location>
        <begin position="450"/>
        <end position="471"/>
    </location>
</feature>
<dbReference type="EMBL" id="FOCE01000006">
    <property type="protein sequence ID" value="SEN62391.1"/>
    <property type="molecule type" value="Genomic_DNA"/>
</dbReference>
<dbReference type="RefSeq" id="WP_091301662.1">
    <property type="nucleotide sequence ID" value="NZ_FOCE01000006.1"/>
</dbReference>
<feature type="transmembrane region" description="Helical" evidence="1">
    <location>
        <begin position="510"/>
        <end position="532"/>
    </location>
</feature>
<dbReference type="PIRSF" id="PIRSF035905">
    <property type="entry name" value="UCP035905_mp"/>
    <property type="match status" value="1"/>
</dbReference>
<feature type="transmembrane region" description="Helical" evidence="1">
    <location>
        <begin position="477"/>
        <end position="498"/>
    </location>
</feature>
<feature type="transmembrane region" description="Helical" evidence="1">
    <location>
        <begin position="318"/>
        <end position="337"/>
    </location>
</feature>
<feature type="transmembrane region" description="Helical" evidence="1">
    <location>
        <begin position="552"/>
        <end position="577"/>
    </location>
</feature>
<feature type="transmembrane region" description="Helical" evidence="1">
    <location>
        <begin position="357"/>
        <end position="381"/>
    </location>
</feature>
<keyword evidence="1" id="KW-1133">Transmembrane helix</keyword>
<gene>
    <name evidence="2" type="ORF">SAMN04488103_106102</name>
</gene>
<evidence type="ECO:0000313" key="3">
    <source>
        <dbReference type="Proteomes" id="UP000198761"/>
    </source>
</evidence>
<feature type="transmembrane region" description="Helical" evidence="1">
    <location>
        <begin position="851"/>
        <end position="868"/>
    </location>
</feature>
<feature type="transmembrane region" description="Helical" evidence="1">
    <location>
        <begin position="162"/>
        <end position="179"/>
    </location>
</feature>
<feature type="transmembrane region" description="Helical" evidence="1">
    <location>
        <begin position="715"/>
        <end position="737"/>
    </location>
</feature>
<feature type="transmembrane region" description="Helical" evidence="1">
    <location>
        <begin position="645"/>
        <end position="671"/>
    </location>
</feature>
<feature type="transmembrane region" description="Helical" evidence="1">
    <location>
        <begin position="191"/>
        <end position="211"/>
    </location>
</feature>
<dbReference type="InterPro" id="IPR014600">
    <property type="entry name" value="UCP035905_mem"/>
</dbReference>
<dbReference type="AlphaFoldDB" id="A0A1H8I271"/>
<dbReference type="STRING" id="933059.SAMN04488103_106102"/>
<protein>
    <submittedName>
        <fullName evidence="2">Uncharacterized membrane protein</fullName>
    </submittedName>
</protein>
<name>A0A1H8I271_9RHOB</name>
<dbReference type="OrthoDB" id="5422830at2"/>
<feature type="transmembrane region" description="Helical" evidence="1">
    <location>
        <begin position="880"/>
        <end position="900"/>
    </location>
</feature>
<keyword evidence="1" id="KW-0812">Transmembrane</keyword>
<feature type="transmembrane region" description="Helical" evidence="1">
    <location>
        <begin position="683"/>
        <end position="703"/>
    </location>
</feature>
<dbReference type="PANTHER" id="PTHR38434:SF1">
    <property type="entry name" value="BLL2549 PROTEIN"/>
    <property type="match status" value="1"/>
</dbReference>
<sequence>MEALLILLGLVVIVAPIGVVLLWVGHNRLRARVALLETQLAALATAPAATLPTTILPAAPLPTGAPATVETAPPVLPESTPAASPWDRALREAPTPAETPQPPPIPDQNQPLVLRGDRIVALLGWLRDNWVYVVSALSLALAGVFFVQYGVERGLLPPPARVALAILFGAALIAFGEWVRRRWGDTPDKATAYLPSVFSGAGIVAIFAGIVAGRLMYALYGPGLTFAGLLATAAGAVLLGWRHGPFLVAIGLVGAGLTPFLVGGDSSAPDWLHGYYLLVAAAGLAVDAIRRWAWVSVLALLLGFVGPALMVPLGASEAGWLLTLAALPLLAIVLPPLRLIPEHEGPCTLLALWQRSGIWPVFPVRLAGGTMLAGVVGLALAPVATGEAMLGFALLAGLGLALLIWASKAEGLADLALLPALGFLAKLALAEDLVWQFRDAAILLRPPETAPPLTVTLLLGLATLLTGAAALRSLKGGAFALPLALGAILVAPLAVLELELIWQPALVLGLYPWALHVLALAALMVGLALAFARADGAPGRRSAWATLSALSLIALALFLLTSAAALTLALAVLVLVAAGLDRRFNLQEMGWFLQAGMAVISYRLIADPGLDWALQAPLAPVVLAYGGSTLAAFAARRLLPPGRVVANGVAESAGFAFAALTANALLSRLLIPENTSTDPDWSLSHWGIVLNALPWLILMLTQLHRASLGGVLRRFRLVLAGFAGLLAAGAFALAVGPMNPLFAWGPESTTDLVLGPVLLNSLALAYGLPGLVLIAAAWKLALPRLLARLFLGLGTALVVLYAALAIRHIWWGPWLGAPDVLQGELYSYTLALLVTGAALLWQALARRSHGLQRIAMAVIALTVAKVFLWDASGLTGLTRVLSFAGLGLSLAALAWLNRWAKGAVSEQRGGGT</sequence>
<dbReference type="InterPro" id="IPR019286">
    <property type="entry name" value="DUF2339_TM"/>
</dbReference>
<keyword evidence="1" id="KW-0472">Membrane</keyword>